<dbReference type="InterPro" id="IPR027417">
    <property type="entry name" value="P-loop_NTPase"/>
</dbReference>
<gene>
    <name evidence="1" type="ORF">TrST_g9766</name>
</gene>
<accession>A0A9W7DU30</accession>
<keyword evidence="2" id="KW-1185">Reference proteome</keyword>
<proteinExistence type="predicted"/>
<dbReference type="Gene3D" id="2.30.30.140">
    <property type="match status" value="1"/>
</dbReference>
<evidence type="ECO:0000313" key="2">
    <source>
        <dbReference type="Proteomes" id="UP001165085"/>
    </source>
</evidence>
<dbReference type="SUPFAM" id="SSF52540">
    <property type="entry name" value="P-loop containing nucleoside triphosphate hydrolases"/>
    <property type="match status" value="1"/>
</dbReference>
<organism evidence="1 2">
    <name type="scientific">Triparma strigata</name>
    <dbReference type="NCBI Taxonomy" id="1606541"/>
    <lineage>
        <taxon>Eukaryota</taxon>
        <taxon>Sar</taxon>
        <taxon>Stramenopiles</taxon>
        <taxon>Ochrophyta</taxon>
        <taxon>Bolidophyceae</taxon>
        <taxon>Parmales</taxon>
        <taxon>Triparmaceae</taxon>
        <taxon>Triparma</taxon>
    </lineage>
</organism>
<dbReference type="AlphaFoldDB" id="A0A9W7DU30"/>
<dbReference type="Gene3D" id="1.20.5.190">
    <property type="match status" value="1"/>
</dbReference>
<dbReference type="Proteomes" id="UP001165085">
    <property type="component" value="Unassembled WGS sequence"/>
</dbReference>
<dbReference type="PROSITE" id="PS50096">
    <property type="entry name" value="IQ"/>
    <property type="match status" value="2"/>
</dbReference>
<reference evidence="2" key="1">
    <citation type="journal article" date="2023" name="Commun. Biol.">
        <title>Genome analysis of Parmales, the sister group of diatoms, reveals the evolutionary specialization of diatoms from phago-mixotrophs to photoautotrophs.</title>
        <authorList>
            <person name="Ban H."/>
            <person name="Sato S."/>
            <person name="Yoshikawa S."/>
            <person name="Yamada K."/>
            <person name="Nakamura Y."/>
            <person name="Ichinomiya M."/>
            <person name="Sato N."/>
            <person name="Blanc-Mathieu R."/>
            <person name="Endo H."/>
            <person name="Kuwata A."/>
            <person name="Ogata H."/>
        </authorList>
    </citation>
    <scope>NUCLEOTIDE SEQUENCE [LARGE SCALE GENOMIC DNA]</scope>
    <source>
        <strain evidence="2">NIES 3701</strain>
    </source>
</reference>
<dbReference type="InterPro" id="IPR000048">
    <property type="entry name" value="IQ_motif_EF-hand-BS"/>
</dbReference>
<name>A0A9W7DU30_9STRA</name>
<evidence type="ECO:0000313" key="1">
    <source>
        <dbReference type="EMBL" id="GMH55053.1"/>
    </source>
</evidence>
<dbReference type="Pfam" id="PF00612">
    <property type="entry name" value="IQ"/>
    <property type="match status" value="2"/>
</dbReference>
<dbReference type="SMART" id="SM00015">
    <property type="entry name" value="IQ"/>
    <property type="match status" value="2"/>
</dbReference>
<dbReference type="CDD" id="cd23767">
    <property type="entry name" value="IQCD"/>
    <property type="match status" value="1"/>
</dbReference>
<protein>
    <submittedName>
        <fullName evidence="1">Uncharacterized protein</fullName>
    </submittedName>
</protein>
<dbReference type="EMBL" id="BRXY01000031">
    <property type="protein sequence ID" value="GMH55053.1"/>
    <property type="molecule type" value="Genomic_DNA"/>
</dbReference>
<sequence>MYYNGGHGEGVTIQGQWTEFPPDFPPEVSEEEFDRAISVRNNSFEEIFRTTLKREKPTVPTDLKMQKIFSPSTWRITVITKHSRTSNGVLNYVFRLRNWHNYPSCFRKAFGLAMALRVNKHLKRKPHLKVDPPPSPKNRFRPNQGYYDVGVNVVSLFDGIFYPGKVTGRDWEEGEFRYEVEFDDGEVVEGMKFWEIWTEGTTVEEIEVEVEVPGEGVGGLDEGRVPRLMGGGEGEREMAEYVRERQERRRRERVASRMIQAVGRGWLVRRKWEDMEVDVVIAQSVWRGRMVRRELAKNKL</sequence>
<comment type="caution">
    <text evidence="1">The sequence shown here is derived from an EMBL/GenBank/DDBJ whole genome shotgun (WGS) entry which is preliminary data.</text>
</comment>